<keyword evidence="4" id="KW-1185">Reference proteome</keyword>
<feature type="compositionally biased region" description="Low complexity" evidence="1">
    <location>
        <begin position="25"/>
        <end position="50"/>
    </location>
</feature>
<dbReference type="PANTHER" id="PTHR21780:SF0">
    <property type="entry name" value="TRANSMEMBRANE PROTEIN 209"/>
    <property type="match status" value="1"/>
</dbReference>
<feature type="transmembrane region" description="Helical" evidence="2">
    <location>
        <begin position="206"/>
        <end position="228"/>
    </location>
</feature>
<dbReference type="AlphaFoldDB" id="A0AAD5S487"/>
<dbReference type="GO" id="GO:0016020">
    <property type="term" value="C:membrane"/>
    <property type="evidence" value="ECO:0007669"/>
    <property type="project" value="TreeGrafter"/>
</dbReference>
<organism evidence="3 4">
    <name type="scientific">Rhizophlyctis rosea</name>
    <dbReference type="NCBI Taxonomy" id="64517"/>
    <lineage>
        <taxon>Eukaryota</taxon>
        <taxon>Fungi</taxon>
        <taxon>Fungi incertae sedis</taxon>
        <taxon>Chytridiomycota</taxon>
        <taxon>Chytridiomycota incertae sedis</taxon>
        <taxon>Chytridiomycetes</taxon>
        <taxon>Rhizophlyctidales</taxon>
        <taxon>Rhizophlyctidaceae</taxon>
        <taxon>Rhizophlyctis</taxon>
    </lineage>
</organism>
<feature type="compositionally biased region" description="Polar residues" evidence="1">
    <location>
        <begin position="298"/>
        <end position="309"/>
    </location>
</feature>
<keyword evidence="2" id="KW-0812">Transmembrane</keyword>
<dbReference type="Pfam" id="PF09786">
    <property type="entry name" value="CytochromB561_N"/>
    <property type="match status" value="1"/>
</dbReference>
<protein>
    <recommendedName>
        <fullName evidence="5">Transmembrane protein</fullName>
    </recommendedName>
</protein>
<feature type="compositionally biased region" description="Low complexity" evidence="1">
    <location>
        <begin position="310"/>
        <end position="322"/>
    </location>
</feature>
<feature type="compositionally biased region" description="Low complexity" evidence="1">
    <location>
        <begin position="117"/>
        <end position="129"/>
    </location>
</feature>
<feature type="region of interest" description="Disordered" evidence="1">
    <location>
        <begin position="264"/>
        <end position="322"/>
    </location>
</feature>
<accession>A0AAD5S487</accession>
<keyword evidence="2" id="KW-0472">Membrane</keyword>
<feature type="transmembrane region" description="Helical" evidence="2">
    <location>
        <begin position="175"/>
        <end position="194"/>
    </location>
</feature>
<keyword evidence="2" id="KW-1133">Transmembrane helix</keyword>
<feature type="compositionally biased region" description="Basic and acidic residues" evidence="1">
    <location>
        <begin position="354"/>
        <end position="374"/>
    </location>
</feature>
<proteinExistence type="predicted"/>
<dbReference type="InterPro" id="IPR019176">
    <property type="entry name" value="Cytochrome_B561-rel"/>
</dbReference>
<comment type="caution">
    <text evidence="3">The sequence shown here is derived from an EMBL/GenBank/DDBJ whole genome shotgun (WGS) entry which is preliminary data.</text>
</comment>
<evidence type="ECO:0000256" key="2">
    <source>
        <dbReference type="SAM" id="Phobius"/>
    </source>
</evidence>
<sequence length="679" mass="75160">MWNSSSPFSTPQRPQSSTDRQPYTPASAWSSPASQRSPPSSSSREQPQQSHYTSPIASPFTGLRRRDFTSDSPQQSSPSQRSPTNEDSIPTATNFGQLQYNATPQQRRFGETRGGLTSPTTPITSSASPNGGGRKEESPQEPVAWEHPAVQDVFRKRYRGTFNDVDRKTLTLNGAALGGLAFFWAVGLLEYFVISIEDYTTQQAGYYLEWFFTCLAILLTVNILHCLIKFLRPAPTFANYALTPVQRRKLGLDPNVKTPASAKLKYAHASPPRSSRGDGTGSPSLFTSEGRRYGSCGRQDSSPSQRPDTTPSRPRGPLSLSSPLASYLLTTSPVSLHEDYIKDPASLEQMLRDAEREDQNPEDTSDNRPTEQRYDGSGQSASPFATAGGERLKYQPAVKPVNGGVGQVVRERIEDGLVFKNDEQTLVDWNVEKYVYEWGDNIRSWLAAQVIKPLARRIEEMDATLANANLRHLDCRGASSEDSVVVVNSGAGAPVSALTNSMFGGTSTTGFGTSMFGARPAGGVTSFPTATATANVQTLNDFFRQFAGQVTVLERKKLEVYLSLRGYKCRAYIVDRIKALAKGNSLVSFQWNGGMGWEGKEWTPEGFPTDAQLVMHLFCRYLDEITPQADMGMLPFSKEYFVGEGEKPDRTRFIQIRQYKKYPPHYHLVLDGTVYDVRQ</sequence>
<feature type="region of interest" description="Disordered" evidence="1">
    <location>
        <begin position="109"/>
        <end position="146"/>
    </location>
</feature>
<feature type="region of interest" description="Disordered" evidence="1">
    <location>
        <begin position="354"/>
        <end position="386"/>
    </location>
</feature>
<evidence type="ECO:0000256" key="1">
    <source>
        <dbReference type="SAM" id="MobiDB-lite"/>
    </source>
</evidence>
<evidence type="ECO:0000313" key="3">
    <source>
        <dbReference type="EMBL" id="KAJ3037283.1"/>
    </source>
</evidence>
<gene>
    <name evidence="3" type="ORF">HK097_003556</name>
</gene>
<feature type="region of interest" description="Disordered" evidence="1">
    <location>
        <begin position="1"/>
        <end position="92"/>
    </location>
</feature>
<feature type="compositionally biased region" description="Polar residues" evidence="1">
    <location>
        <begin position="1"/>
        <end position="21"/>
    </location>
</feature>
<feature type="compositionally biased region" description="Low complexity" evidence="1">
    <location>
        <begin position="70"/>
        <end position="83"/>
    </location>
</feature>
<feature type="non-terminal residue" evidence="3">
    <location>
        <position position="1"/>
    </location>
</feature>
<reference evidence="3" key="1">
    <citation type="submission" date="2020-05" db="EMBL/GenBank/DDBJ databases">
        <title>Phylogenomic resolution of chytrid fungi.</title>
        <authorList>
            <person name="Stajich J.E."/>
            <person name="Amses K."/>
            <person name="Simmons R."/>
            <person name="Seto K."/>
            <person name="Myers J."/>
            <person name="Bonds A."/>
            <person name="Quandt C.A."/>
            <person name="Barry K."/>
            <person name="Liu P."/>
            <person name="Grigoriev I."/>
            <person name="Longcore J.E."/>
            <person name="James T.Y."/>
        </authorList>
    </citation>
    <scope>NUCLEOTIDE SEQUENCE</scope>
    <source>
        <strain evidence="3">JEL0318</strain>
    </source>
</reference>
<dbReference type="PANTHER" id="PTHR21780">
    <property type="entry name" value="TRANSMEMBRANE PROTEIN 209"/>
    <property type="match status" value="1"/>
</dbReference>
<evidence type="ECO:0008006" key="5">
    <source>
        <dbReference type="Google" id="ProtNLM"/>
    </source>
</evidence>
<name>A0AAD5S487_9FUNG</name>
<evidence type="ECO:0000313" key="4">
    <source>
        <dbReference type="Proteomes" id="UP001212841"/>
    </source>
</evidence>
<dbReference type="EMBL" id="JADGJD010001847">
    <property type="protein sequence ID" value="KAJ3037283.1"/>
    <property type="molecule type" value="Genomic_DNA"/>
</dbReference>
<dbReference type="Proteomes" id="UP001212841">
    <property type="component" value="Unassembled WGS sequence"/>
</dbReference>